<protein>
    <submittedName>
        <fullName evidence="2">Uncharacterized protein</fullName>
    </submittedName>
</protein>
<keyword evidence="3" id="KW-1185">Reference proteome</keyword>
<dbReference type="PANTHER" id="PTHR12107">
    <property type="entry name" value="VOLTAGE-DEPENDENT CALCIUM CHANNEL GAMMA SUBUNIT"/>
    <property type="match status" value="1"/>
</dbReference>
<evidence type="ECO:0000313" key="2">
    <source>
        <dbReference type="EMBL" id="KIH58324.1"/>
    </source>
</evidence>
<reference evidence="2 3" key="1">
    <citation type="submission" date="2013-12" db="EMBL/GenBank/DDBJ databases">
        <title>Draft genome of the parsitic nematode Ancylostoma duodenale.</title>
        <authorList>
            <person name="Mitreva M."/>
        </authorList>
    </citation>
    <scope>NUCLEOTIDE SEQUENCE [LARGE SCALE GENOMIC DNA]</scope>
    <source>
        <strain evidence="2 3">Zhejiang</strain>
    </source>
</reference>
<dbReference type="GO" id="GO:0016247">
    <property type="term" value="F:channel regulator activity"/>
    <property type="evidence" value="ECO:0007669"/>
    <property type="project" value="TreeGrafter"/>
</dbReference>
<dbReference type="GO" id="GO:0098943">
    <property type="term" value="P:neurotransmitter receptor transport, postsynaptic endosome to lysosome"/>
    <property type="evidence" value="ECO:0007669"/>
    <property type="project" value="TreeGrafter"/>
</dbReference>
<keyword evidence="1" id="KW-0812">Transmembrane</keyword>
<dbReference type="GO" id="GO:0032281">
    <property type="term" value="C:AMPA glutamate receptor complex"/>
    <property type="evidence" value="ECO:0007669"/>
    <property type="project" value="TreeGrafter"/>
</dbReference>
<sequence length="232" mass="26814">MMVIPVSQHKLIKIRRVNRLKLTRLALYCSLGACISSVVSSSTNSWLYTSEVLKYYVLPNNTQGYDDTQLNQPVFFKNASFGPWKFCWLDPMTEFHCNSVQYLVDDDPSDVTTSVQRIANFLCIIVFMSAVSKEVGNKIHPATEMDDPLFHFEYGFSFILLKVSFLLTELAALFSIVVYMAKRDERTFNRYKIRSLLNFSARSMSEDKTDSELIQDSYHNYPTRFNRGRRAG</sequence>
<evidence type="ECO:0000256" key="1">
    <source>
        <dbReference type="SAM" id="Phobius"/>
    </source>
</evidence>
<dbReference type="InterPro" id="IPR051072">
    <property type="entry name" value="CACNG_subunit"/>
</dbReference>
<accession>A0A0C2GHH6</accession>
<keyword evidence="1" id="KW-0472">Membrane</keyword>
<proteinExistence type="predicted"/>
<dbReference type="GO" id="GO:0098970">
    <property type="term" value="P:postsynaptic neurotransmitter receptor diffusion trapping"/>
    <property type="evidence" value="ECO:0007669"/>
    <property type="project" value="TreeGrafter"/>
</dbReference>
<evidence type="ECO:0000313" key="3">
    <source>
        <dbReference type="Proteomes" id="UP000054047"/>
    </source>
</evidence>
<dbReference type="GO" id="GO:0099590">
    <property type="term" value="P:neurotransmitter receptor internalization"/>
    <property type="evidence" value="ECO:0007669"/>
    <property type="project" value="TreeGrafter"/>
</dbReference>
<feature type="transmembrane region" description="Helical" evidence="1">
    <location>
        <begin position="154"/>
        <end position="181"/>
    </location>
</feature>
<dbReference type="OrthoDB" id="9990458at2759"/>
<dbReference type="PANTHER" id="PTHR12107:SF0">
    <property type="entry name" value="STARGAZIN (MAMMALIAN CALCIUM CHANNEL) HOMOLOG"/>
    <property type="match status" value="1"/>
</dbReference>
<dbReference type="Gene3D" id="1.20.140.150">
    <property type="match status" value="2"/>
</dbReference>
<dbReference type="AlphaFoldDB" id="A0A0C2GHH6"/>
<dbReference type="EMBL" id="KN733255">
    <property type="protein sequence ID" value="KIH58324.1"/>
    <property type="molecule type" value="Genomic_DNA"/>
</dbReference>
<keyword evidence="1" id="KW-1133">Transmembrane helix</keyword>
<organism evidence="2 3">
    <name type="scientific">Ancylostoma duodenale</name>
    <dbReference type="NCBI Taxonomy" id="51022"/>
    <lineage>
        <taxon>Eukaryota</taxon>
        <taxon>Metazoa</taxon>
        <taxon>Ecdysozoa</taxon>
        <taxon>Nematoda</taxon>
        <taxon>Chromadorea</taxon>
        <taxon>Rhabditida</taxon>
        <taxon>Rhabditina</taxon>
        <taxon>Rhabditomorpha</taxon>
        <taxon>Strongyloidea</taxon>
        <taxon>Ancylostomatidae</taxon>
        <taxon>Ancylostomatinae</taxon>
        <taxon>Ancylostoma</taxon>
    </lineage>
</organism>
<dbReference type="GO" id="GO:0098839">
    <property type="term" value="C:postsynaptic density membrane"/>
    <property type="evidence" value="ECO:0007669"/>
    <property type="project" value="TreeGrafter"/>
</dbReference>
<dbReference type="Proteomes" id="UP000054047">
    <property type="component" value="Unassembled WGS sequence"/>
</dbReference>
<dbReference type="GO" id="GO:0019226">
    <property type="term" value="P:transmission of nerve impulse"/>
    <property type="evidence" value="ECO:0007669"/>
    <property type="project" value="TreeGrafter"/>
</dbReference>
<dbReference type="GO" id="GO:0051968">
    <property type="term" value="P:positive regulation of synaptic transmission, glutamatergic"/>
    <property type="evidence" value="ECO:0007669"/>
    <property type="project" value="TreeGrafter"/>
</dbReference>
<gene>
    <name evidence="2" type="ORF">ANCDUO_11470</name>
</gene>
<name>A0A0C2GHH6_9BILA</name>
<dbReference type="GO" id="GO:0005245">
    <property type="term" value="F:voltage-gated calcium channel activity"/>
    <property type="evidence" value="ECO:0007669"/>
    <property type="project" value="TreeGrafter"/>
</dbReference>